<keyword evidence="2" id="KW-1185">Reference proteome</keyword>
<organism evidence="1 2">
    <name type="scientific">Sporosarcina thermotolerans</name>
    <dbReference type="NCBI Taxonomy" id="633404"/>
    <lineage>
        <taxon>Bacteria</taxon>
        <taxon>Bacillati</taxon>
        <taxon>Bacillota</taxon>
        <taxon>Bacilli</taxon>
        <taxon>Bacillales</taxon>
        <taxon>Caryophanaceae</taxon>
        <taxon>Sporosarcina</taxon>
    </lineage>
</organism>
<dbReference type="Proteomes" id="UP001271648">
    <property type="component" value="Unassembled WGS sequence"/>
</dbReference>
<accession>A0AAW9ACS2</accession>
<dbReference type="AlphaFoldDB" id="A0AAW9ACS2"/>
<dbReference type="EMBL" id="JAUBDJ010000004">
    <property type="protein sequence ID" value="MDW0116936.1"/>
    <property type="molecule type" value="Genomic_DNA"/>
</dbReference>
<comment type="caution">
    <text evidence="1">The sequence shown here is derived from an EMBL/GenBank/DDBJ whole genome shotgun (WGS) entry which is preliminary data.</text>
</comment>
<protein>
    <recommendedName>
        <fullName evidence="3">Flagellar protein</fullName>
    </recommendedName>
</protein>
<dbReference type="InterPro" id="IPR022258">
    <property type="entry name" value="Flagellar_operon_YvyF"/>
</dbReference>
<gene>
    <name evidence="1" type="ORF">QTL97_08320</name>
</gene>
<sequence length="141" mass="16234">MTEIRNCSTCKGIFEYNGLSDICPLCTKEEEKMFDIVHQFLRRRENRASTVQRIVQETGVTTTLLFKWVRKGHLHPSRFPGLGYPCENCGELITTGKICESCTNKLKSQLDAYEASQETIIEMNETYLAHGKMTREDKFNT</sequence>
<reference evidence="1 2" key="1">
    <citation type="submission" date="2023-06" db="EMBL/GenBank/DDBJ databases">
        <title>Sporosarcina sp. nov., isolated from Korean traditional fermented seafood 'Jeotgal'.</title>
        <authorList>
            <person name="Yang A.I."/>
            <person name="Shin N.-R."/>
        </authorList>
    </citation>
    <scope>NUCLEOTIDE SEQUENCE [LARGE SCALE GENOMIC DNA]</scope>
    <source>
        <strain evidence="1 2">KCTC43456</strain>
    </source>
</reference>
<name>A0AAW9ACS2_9BACL</name>
<dbReference type="RefSeq" id="WP_283732667.1">
    <property type="nucleotide sequence ID" value="NZ_CP125968.1"/>
</dbReference>
<dbReference type="NCBIfam" id="TIGR03826">
    <property type="entry name" value="YvyF"/>
    <property type="match status" value="1"/>
</dbReference>
<evidence type="ECO:0000313" key="1">
    <source>
        <dbReference type="EMBL" id="MDW0116936.1"/>
    </source>
</evidence>
<evidence type="ECO:0008006" key="3">
    <source>
        <dbReference type="Google" id="ProtNLM"/>
    </source>
</evidence>
<proteinExistence type="predicted"/>
<evidence type="ECO:0000313" key="2">
    <source>
        <dbReference type="Proteomes" id="UP001271648"/>
    </source>
</evidence>